<feature type="domain" description="Helix-hairpin-helix DNA-binding motif class 1" evidence="2">
    <location>
        <begin position="143"/>
        <end position="162"/>
    </location>
</feature>
<evidence type="ECO:0000313" key="3">
    <source>
        <dbReference type="EMBL" id="CAB4847256.1"/>
    </source>
</evidence>
<protein>
    <submittedName>
        <fullName evidence="3">Unannotated protein</fullName>
    </submittedName>
</protein>
<evidence type="ECO:0000259" key="2">
    <source>
        <dbReference type="SMART" id="SM00278"/>
    </source>
</evidence>
<dbReference type="GO" id="GO:0015627">
    <property type="term" value="C:type II protein secretion system complex"/>
    <property type="evidence" value="ECO:0007669"/>
    <property type="project" value="TreeGrafter"/>
</dbReference>
<dbReference type="SUPFAM" id="SSF47781">
    <property type="entry name" value="RuvA domain 2-like"/>
    <property type="match status" value="1"/>
</dbReference>
<reference evidence="3" key="1">
    <citation type="submission" date="2020-05" db="EMBL/GenBank/DDBJ databases">
        <authorList>
            <person name="Chiriac C."/>
            <person name="Salcher M."/>
            <person name="Ghai R."/>
            <person name="Kavagutti S V."/>
        </authorList>
    </citation>
    <scope>NUCLEOTIDE SEQUENCE</scope>
</reference>
<dbReference type="GO" id="GO:0006281">
    <property type="term" value="P:DNA repair"/>
    <property type="evidence" value="ECO:0007669"/>
    <property type="project" value="InterPro"/>
</dbReference>
<dbReference type="InterPro" id="IPR010994">
    <property type="entry name" value="RuvA_2-like"/>
</dbReference>
<keyword evidence="1" id="KW-1133">Transmembrane helix</keyword>
<dbReference type="PANTHER" id="PTHR21180:SF32">
    <property type="entry name" value="ENDONUCLEASE_EXONUCLEASE_PHOSPHATASE FAMILY DOMAIN-CONTAINING PROTEIN 1"/>
    <property type="match status" value="1"/>
</dbReference>
<proteinExistence type="predicted"/>
<dbReference type="Gene3D" id="1.10.150.310">
    <property type="entry name" value="Tex RuvX-like domain-like"/>
    <property type="match status" value="1"/>
</dbReference>
<dbReference type="Pfam" id="PF10531">
    <property type="entry name" value="SLBB"/>
    <property type="match status" value="1"/>
</dbReference>
<dbReference type="InterPro" id="IPR019554">
    <property type="entry name" value="Soluble_ligand-bd"/>
</dbReference>
<dbReference type="Gene3D" id="3.10.560.10">
    <property type="entry name" value="Outer membrane lipoprotein wza domain like"/>
    <property type="match status" value="1"/>
</dbReference>
<dbReference type="Pfam" id="PF12836">
    <property type="entry name" value="HHH_3"/>
    <property type="match status" value="1"/>
</dbReference>
<dbReference type="PANTHER" id="PTHR21180">
    <property type="entry name" value="ENDONUCLEASE/EXONUCLEASE/PHOSPHATASE FAMILY DOMAIN-CONTAINING PROTEIN 1"/>
    <property type="match status" value="1"/>
</dbReference>
<sequence length="195" mass="20603">MFDLNISPDQKRALILLFSLCLGLGGFYFLNSKPSAAPELTQDLILPIQESSTVQSSQIIVNVAGKVANPGVYSLTIGSRVIDAINMAGNQLRGVDVSDINLARILIDGEQILVGAPAQVVAKKAAAKITSTNPLDINKATAAQLDTLPGIGPVTAQRILDYRSKVGHISAVDELKKISGLGGAKFEEIKSLLRV</sequence>
<organism evidence="3">
    <name type="scientific">freshwater metagenome</name>
    <dbReference type="NCBI Taxonomy" id="449393"/>
    <lineage>
        <taxon>unclassified sequences</taxon>
        <taxon>metagenomes</taxon>
        <taxon>ecological metagenomes</taxon>
    </lineage>
</organism>
<feature type="transmembrane region" description="Helical" evidence="1">
    <location>
        <begin position="12"/>
        <end position="30"/>
    </location>
</feature>
<feature type="domain" description="Helix-hairpin-helix DNA-binding motif class 1" evidence="2">
    <location>
        <begin position="173"/>
        <end position="192"/>
    </location>
</feature>
<dbReference type="EMBL" id="CAFBJG010000005">
    <property type="protein sequence ID" value="CAB4847256.1"/>
    <property type="molecule type" value="Genomic_DNA"/>
</dbReference>
<evidence type="ECO:0000256" key="1">
    <source>
        <dbReference type="SAM" id="Phobius"/>
    </source>
</evidence>
<dbReference type="InterPro" id="IPR051675">
    <property type="entry name" value="Endo/Exo/Phosphatase_dom_1"/>
</dbReference>
<accession>A0A6J7BNH0</accession>
<name>A0A6J7BNH0_9ZZZZ</name>
<keyword evidence="1" id="KW-0812">Transmembrane</keyword>
<keyword evidence="1" id="KW-0472">Membrane</keyword>
<dbReference type="AlphaFoldDB" id="A0A6J7BNH0"/>
<gene>
    <name evidence="3" type="ORF">UFOPK3282_00105</name>
</gene>
<dbReference type="GO" id="GO:0015628">
    <property type="term" value="P:protein secretion by the type II secretion system"/>
    <property type="evidence" value="ECO:0007669"/>
    <property type="project" value="TreeGrafter"/>
</dbReference>
<dbReference type="SMART" id="SM00278">
    <property type="entry name" value="HhH1"/>
    <property type="match status" value="2"/>
</dbReference>
<dbReference type="InterPro" id="IPR003583">
    <property type="entry name" value="Hlx-hairpin-Hlx_DNA-bd_motif"/>
</dbReference>
<dbReference type="GO" id="GO:0003677">
    <property type="term" value="F:DNA binding"/>
    <property type="evidence" value="ECO:0007669"/>
    <property type="project" value="InterPro"/>
</dbReference>